<dbReference type="EMBL" id="BARV01036891">
    <property type="protein sequence ID" value="GAI57829.1"/>
    <property type="molecule type" value="Genomic_DNA"/>
</dbReference>
<gene>
    <name evidence="1" type="ORF">S06H3_57202</name>
</gene>
<protein>
    <submittedName>
        <fullName evidence="1">Uncharacterized protein</fullName>
    </submittedName>
</protein>
<sequence length="44" mass="5014">DENVKVKRELLEKKVDETLIAGIPSRTKISKWANPRVARILKLG</sequence>
<accession>X1RQM7</accession>
<dbReference type="AlphaFoldDB" id="X1RQM7"/>
<proteinExistence type="predicted"/>
<organism evidence="1">
    <name type="scientific">marine sediment metagenome</name>
    <dbReference type="NCBI Taxonomy" id="412755"/>
    <lineage>
        <taxon>unclassified sequences</taxon>
        <taxon>metagenomes</taxon>
        <taxon>ecological metagenomes</taxon>
    </lineage>
</organism>
<reference evidence="1" key="1">
    <citation type="journal article" date="2014" name="Front. Microbiol.">
        <title>High frequency of phylogenetically diverse reductive dehalogenase-homologous genes in deep subseafloor sedimentary metagenomes.</title>
        <authorList>
            <person name="Kawai M."/>
            <person name="Futagami T."/>
            <person name="Toyoda A."/>
            <person name="Takaki Y."/>
            <person name="Nishi S."/>
            <person name="Hori S."/>
            <person name="Arai W."/>
            <person name="Tsubouchi T."/>
            <person name="Morono Y."/>
            <person name="Uchiyama I."/>
            <person name="Ito T."/>
            <person name="Fujiyama A."/>
            <person name="Inagaki F."/>
            <person name="Takami H."/>
        </authorList>
    </citation>
    <scope>NUCLEOTIDE SEQUENCE</scope>
    <source>
        <strain evidence="1">Expedition CK06-06</strain>
    </source>
</reference>
<name>X1RQM7_9ZZZZ</name>
<feature type="non-terminal residue" evidence="1">
    <location>
        <position position="1"/>
    </location>
</feature>
<evidence type="ECO:0000313" key="1">
    <source>
        <dbReference type="EMBL" id="GAI57829.1"/>
    </source>
</evidence>
<comment type="caution">
    <text evidence="1">The sequence shown here is derived from an EMBL/GenBank/DDBJ whole genome shotgun (WGS) entry which is preliminary data.</text>
</comment>